<organism evidence="1">
    <name type="scientific">marine metagenome</name>
    <dbReference type="NCBI Taxonomy" id="408172"/>
    <lineage>
        <taxon>unclassified sequences</taxon>
        <taxon>metagenomes</taxon>
        <taxon>ecological metagenomes</taxon>
    </lineage>
</organism>
<sequence length="50" mass="5455">MRDGSTPKLVETGRVLVDTVKRPTQNLGTLTEGAISRMAGGMRSFFDKND</sequence>
<accession>A0A382GFW3</accession>
<reference evidence="1" key="1">
    <citation type="submission" date="2018-05" db="EMBL/GenBank/DDBJ databases">
        <authorList>
            <person name="Lanie J.A."/>
            <person name="Ng W.-L."/>
            <person name="Kazmierczak K.M."/>
            <person name="Andrzejewski T.M."/>
            <person name="Davidsen T.M."/>
            <person name="Wayne K.J."/>
            <person name="Tettelin H."/>
            <person name="Glass J.I."/>
            <person name="Rusch D."/>
            <person name="Podicherti R."/>
            <person name="Tsui H.-C.T."/>
            <person name="Winkler M.E."/>
        </authorList>
    </citation>
    <scope>NUCLEOTIDE SEQUENCE</scope>
</reference>
<gene>
    <name evidence="1" type="ORF">METZ01_LOCUS225945</name>
</gene>
<proteinExistence type="predicted"/>
<dbReference type="EMBL" id="UINC01054869">
    <property type="protein sequence ID" value="SVB73091.1"/>
    <property type="molecule type" value="Genomic_DNA"/>
</dbReference>
<dbReference type="AlphaFoldDB" id="A0A382GFW3"/>
<evidence type="ECO:0000313" key="1">
    <source>
        <dbReference type="EMBL" id="SVB73091.1"/>
    </source>
</evidence>
<protein>
    <submittedName>
        <fullName evidence="1">Uncharacterized protein</fullName>
    </submittedName>
</protein>
<name>A0A382GFW3_9ZZZZ</name>